<evidence type="ECO:0000256" key="6">
    <source>
        <dbReference type="ARBA" id="ARBA00023136"/>
    </source>
</evidence>
<dbReference type="EMBL" id="AP026973">
    <property type="protein sequence ID" value="BDT77652.1"/>
    <property type="molecule type" value="Genomic_DNA"/>
</dbReference>
<keyword evidence="6 7" id="KW-0472">Membrane</keyword>
<reference evidence="8" key="1">
    <citation type="submission" date="2022-11" db="EMBL/GenBank/DDBJ databases">
        <title>Complete Genome Sequences of three Polynucleobacter sp. Subcluster PnecC Strains KF022, KF023, and KF032 Isolated from a Shallow Eutrophic Lake in Japan.</title>
        <authorList>
            <person name="Ogata Y."/>
            <person name="Watanabe K."/>
            <person name="Takemine S."/>
            <person name="Shindo C."/>
            <person name="Kurokawa R."/>
            <person name="Suda W."/>
        </authorList>
    </citation>
    <scope>NUCLEOTIDE SEQUENCE</scope>
    <source>
        <strain evidence="8">KF023</strain>
    </source>
</reference>
<organism evidence="8">
    <name type="scientific">Polynucleobacter yangtzensis</name>
    <dbReference type="NCBI Taxonomy" id="1743159"/>
    <lineage>
        <taxon>Bacteria</taxon>
        <taxon>Pseudomonadati</taxon>
        <taxon>Pseudomonadota</taxon>
        <taxon>Betaproteobacteria</taxon>
        <taxon>Burkholderiales</taxon>
        <taxon>Burkholderiaceae</taxon>
        <taxon>Polynucleobacter</taxon>
    </lineage>
</organism>
<dbReference type="RefSeq" id="WP_281742090.1">
    <property type="nucleotide sequence ID" value="NZ_AP026973.1"/>
</dbReference>
<dbReference type="PANTHER" id="PTHR43663:SF1">
    <property type="entry name" value="CHROMATE TRANSPORTER"/>
    <property type="match status" value="1"/>
</dbReference>
<evidence type="ECO:0000256" key="2">
    <source>
        <dbReference type="ARBA" id="ARBA00005262"/>
    </source>
</evidence>
<comment type="subcellular location">
    <subcellularLocation>
        <location evidence="1">Cell membrane</location>
        <topology evidence="1">Multi-pass membrane protein</topology>
    </subcellularLocation>
</comment>
<evidence type="ECO:0000256" key="4">
    <source>
        <dbReference type="ARBA" id="ARBA00022692"/>
    </source>
</evidence>
<gene>
    <name evidence="8" type="ORF">PKF023_14550</name>
</gene>
<name>A0A9C7CYV9_9BURK</name>
<accession>A0A9C7CYV9</accession>
<protein>
    <submittedName>
        <fullName evidence="8">Chromate transporter</fullName>
    </submittedName>
</protein>
<proteinExistence type="inferred from homology"/>
<evidence type="ECO:0000256" key="7">
    <source>
        <dbReference type="SAM" id="Phobius"/>
    </source>
</evidence>
<dbReference type="Proteomes" id="UP001211097">
    <property type="component" value="Chromosome"/>
</dbReference>
<evidence type="ECO:0000256" key="3">
    <source>
        <dbReference type="ARBA" id="ARBA00022475"/>
    </source>
</evidence>
<dbReference type="KEGG" id="pyt:PKF023_14550"/>
<dbReference type="AlphaFoldDB" id="A0A9C7CYV9"/>
<dbReference type="Pfam" id="PF02417">
    <property type="entry name" value="Chromate_transp"/>
    <property type="match status" value="1"/>
</dbReference>
<keyword evidence="5 7" id="KW-1133">Transmembrane helix</keyword>
<evidence type="ECO:0000256" key="5">
    <source>
        <dbReference type="ARBA" id="ARBA00022989"/>
    </source>
</evidence>
<feature type="transmembrane region" description="Helical" evidence="7">
    <location>
        <begin position="141"/>
        <end position="174"/>
    </location>
</feature>
<sequence>MQQKTLTPKQLFIGFSKIGMSGFGGVLPWARRTLVEREKILTSEEFSAILGICQIVPGPNVVNLAVCVGSRFGGARGAVAAALGLTLGPIAIVMLLATLYEHYSHLDTVQGILRGISAVGVGLIASTGFKMLRDEFQYPAMLLVVLITILAATYFHLGLGWVVLTASPLAIFLARKKALRI</sequence>
<feature type="transmembrane region" description="Helical" evidence="7">
    <location>
        <begin position="112"/>
        <end position="129"/>
    </location>
</feature>
<dbReference type="GO" id="GO:0005886">
    <property type="term" value="C:plasma membrane"/>
    <property type="evidence" value="ECO:0007669"/>
    <property type="project" value="UniProtKB-SubCell"/>
</dbReference>
<evidence type="ECO:0000313" key="8">
    <source>
        <dbReference type="EMBL" id="BDT77652.1"/>
    </source>
</evidence>
<comment type="similarity">
    <text evidence="2">Belongs to the chromate ion transporter (CHR) (TC 2.A.51) family.</text>
</comment>
<keyword evidence="4 7" id="KW-0812">Transmembrane</keyword>
<dbReference type="GO" id="GO:0015109">
    <property type="term" value="F:chromate transmembrane transporter activity"/>
    <property type="evidence" value="ECO:0007669"/>
    <property type="project" value="InterPro"/>
</dbReference>
<dbReference type="InterPro" id="IPR052518">
    <property type="entry name" value="CHR_Transporter"/>
</dbReference>
<evidence type="ECO:0000256" key="1">
    <source>
        <dbReference type="ARBA" id="ARBA00004651"/>
    </source>
</evidence>
<keyword evidence="3" id="KW-1003">Cell membrane</keyword>
<dbReference type="PANTHER" id="PTHR43663">
    <property type="entry name" value="CHROMATE TRANSPORT PROTEIN-RELATED"/>
    <property type="match status" value="1"/>
</dbReference>
<feature type="transmembrane region" description="Helical" evidence="7">
    <location>
        <begin position="78"/>
        <end position="100"/>
    </location>
</feature>
<dbReference type="InterPro" id="IPR003370">
    <property type="entry name" value="Chromate_transpt"/>
</dbReference>